<feature type="transmembrane region" description="Helical" evidence="1">
    <location>
        <begin position="106"/>
        <end position="126"/>
    </location>
</feature>
<dbReference type="AlphaFoldDB" id="A0A432XA92"/>
<dbReference type="OrthoDB" id="9795854at2"/>
<sequence>MIRELAEVTAVDSGWVEVATKLKSGCSGCAHQNHCGAGLLSKALPQRNGRLQFTMEHNFQVGEQVELLMPEQSMVRFSLMLYGLPMLALMISAIIGHWFWPANELLVIALTVVTTAVSLVLLKRYLHGRDGQIRRALHIQTRTNSDIDCRNV</sequence>
<dbReference type="Pfam" id="PF04246">
    <property type="entry name" value="RseC_MucC"/>
    <property type="match status" value="1"/>
</dbReference>
<gene>
    <name evidence="2" type="ORF">CWE15_03450</name>
</gene>
<reference evidence="2 3" key="1">
    <citation type="journal article" date="2011" name="Front. Microbiol.">
        <title>Genomic signatures of strain selection and enhancement in Bacillus atrophaeus var. globigii, a historical biowarfare simulant.</title>
        <authorList>
            <person name="Gibbons H.S."/>
            <person name="Broomall S.M."/>
            <person name="McNew L.A."/>
            <person name="Daligault H."/>
            <person name="Chapman C."/>
            <person name="Bruce D."/>
            <person name="Karavis M."/>
            <person name="Krepps M."/>
            <person name="McGregor P.A."/>
            <person name="Hong C."/>
            <person name="Park K.H."/>
            <person name="Akmal A."/>
            <person name="Feldman A."/>
            <person name="Lin J.S."/>
            <person name="Chang W.E."/>
            <person name="Higgs B.W."/>
            <person name="Demirev P."/>
            <person name="Lindquist J."/>
            <person name="Liem A."/>
            <person name="Fochler E."/>
            <person name="Read T.D."/>
            <person name="Tapia R."/>
            <person name="Johnson S."/>
            <person name="Bishop-Lilly K.A."/>
            <person name="Detter C."/>
            <person name="Han C."/>
            <person name="Sozhamannan S."/>
            <person name="Rosenzweig C.N."/>
            <person name="Skowronski E.W."/>
        </authorList>
    </citation>
    <scope>NUCLEOTIDE SEQUENCE [LARGE SCALE GENOMIC DNA]</scope>
    <source>
        <strain evidence="2 3">AIT1</strain>
    </source>
</reference>
<dbReference type="InterPro" id="IPR007359">
    <property type="entry name" value="SigmaE_reg_RseC_MucC"/>
</dbReference>
<keyword evidence="1" id="KW-0472">Membrane</keyword>
<keyword evidence="1" id="KW-0812">Transmembrane</keyword>
<dbReference type="InterPro" id="IPR026268">
    <property type="entry name" value="RseC"/>
</dbReference>
<accession>A0A432XA92</accession>
<protein>
    <submittedName>
        <fullName evidence="2">Fis family transcriptional regulator</fullName>
    </submittedName>
</protein>
<dbReference type="PIRSF" id="PIRSF004923">
    <property type="entry name" value="RseC"/>
    <property type="match status" value="1"/>
</dbReference>
<evidence type="ECO:0000313" key="2">
    <source>
        <dbReference type="EMBL" id="RUO44236.1"/>
    </source>
</evidence>
<dbReference type="EMBL" id="PIPQ01000001">
    <property type="protein sequence ID" value="RUO44236.1"/>
    <property type="molecule type" value="Genomic_DNA"/>
</dbReference>
<comment type="caution">
    <text evidence="2">The sequence shown here is derived from an EMBL/GenBank/DDBJ whole genome shotgun (WGS) entry which is preliminary data.</text>
</comment>
<feature type="transmembrane region" description="Helical" evidence="1">
    <location>
        <begin position="79"/>
        <end position="100"/>
    </location>
</feature>
<evidence type="ECO:0000256" key="1">
    <source>
        <dbReference type="SAM" id="Phobius"/>
    </source>
</evidence>
<name>A0A432XA92_9GAMM</name>
<dbReference type="Proteomes" id="UP000286976">
    <property type="component" value="Unassembled WGS sequence"/>
</dbReference>
<keyword evidence="1" id="KW-1133">Transmembrane helix</keyword>
<keyword evidence="3" id="KW-1185">Reference proteome</keyword>
<evidence type="ECO:0000313" key="3">
    <source>
        <dbReference type="Proteomes" id="UP000286976"/>
    </source>
</evidence>
<dbReference type="RefSeq" id="WP_126756638.1">
    <property type="nucleotide sequence ID" value="NZ_PIPQ01000001.1"/>
</dbReference>
<dbReference type="PANTHER" id="PTHR35867">
    <property type="entry name" value="PROTEIN RSEC"/>
    <property type="match status" value="1"/>
</dbReference>
<organism evidence="2 3">
    <name type="scientific">Aliidiomarina taiwanensis</name>
    <dbReference type="NCBI Taxonomy" id="946228"/>
    <lineage>
        <taxon>Bacteria</taxon>
        <taxon>Pseudomonadati</taxon>
        <taxon>Pseudomonadota</taxon>
        <taxon>Gammaproteobacteria</taxon>
        <taxon>Alteromonadales</taxon>
        <taxon>Idiomarinaceae</taxon>
        <taxon>Aliidiomarina</taxon>
    </lineage>
</organism>
<proteinExistence type="predicted"/>
<dbReference type="PANTHER" id="PTHR35867:SF1">
    <property type="entry name" value="PROTEIN RSEC"/>
    <property type="match status" value="1"/>
</dbReference>